<dbReference type="PANTHER" id="PTHR42793:SF1">
    <property type="entry name" value="PEPTIDYL-LYSINE N-ACETYLTRANSFERASE PATZ"/>
    <property type="match status" value="1"/>
</dbReference>
<accession>A0A542EG08</accession>
<dbReference type="Pfam" id="PF00583">
    <property type="entry name" value="Acetyltransf_1"/>
    <property type="match status" value="1"/>
</dbReference>
<dbReference type="Pfam" id="PF13607">
    <property type="entry name" value="Succ_CoA_lig"/>
    <property type="match status" value="1"/>
</dbReference>
<evidence type="ECO:0000256" key="1">
    <source>
        <dbReference type="PROSITE-ProRule" id="PRU00409"/>
    </source>
</evidence>
<dbReference type="GO" id="GO:0016747">
    <property type="term" value="F:acyltransferase activity, transferring groups other than amino-acyl groups"/>
    <property type="evidence" value="ECO:0007669"/>
    <property type="project" value="InterPro"/>
</dbReference>
<dbReference type="InterPro" id="IPR016181">
    <property type="entry name" value="Acyl_CoA_acyltransferase"/>
</dbReference>
<feature type="domain" description="N-acetyltransferase" evidence="3">
    <location>
        <begin position="28"/>
        <end position="181"/>
    </location>
</feature>
<dbReference type="GO" id="GO:0046872">
    <property type="term" value="F:metal ion binding"/>
    <property type="evidence" value="ECO:0007669"/>
    <property type="project" value="InterPro"/>
</dbReference>
<proteinExistence type="predicted"/>
<reference evidence="4 5" key="1">
    <citation type="submission" date="2019-06" db="EMBL/GenBank/DDBJ databases">
        <title>Sequencing the genomes of 1000 actinobacteria strains.</title>
        <authorList>
            <person name="Klenk H.-P."/>
        </authorList>
    </citation>
    <scope>NUCLEOTIDE SEQUENCE [LARGE SCALE GENOMIC DNA]</scope>
    <source>
        <strain evidence="4 5">DSM 19828</strain>
    </source>
</reference>
<dbReference type="CDD" id="cd04301">
    <property type="entry name" value="NAT_SF"/>
    <property type="match status" value="1"/>
</dbReference>
<keyword evidence="1" id="KW-0547">Nucleotide-binding</keyword>
<keyword evidence="5" id="KW-1185">Reference proteome</keyword>
<evidence type="ECO:0000259" key="2">
    <source>
        <dbReference type="PROSITE" id="PS50975"/>
    </source>
</evidence>
<dbReference type="Gene3D" id="3.30.1490.20">
    <property type="entry name" value="ATP-grasp fold, A domain"/>
    <property type="match status" value="1"/>
</dbReference>
<dbReference type="Gene3D" id="3.30.470.20">
    <property type="entry name" value="ATP-grasp fold, B domain"/>
    <property type="match status" value="1"/>
</dbReference>
<dbReference type="EMBL" id="VFMO01000001">
    <property type="protein sequence ID" value="TQJ14281.1"/>
    <property type="molecule type" value="Genomic_DNA"/>
</dbReference>
<dbReference type="AlphaFoldDB" id="A0A542EG08"/>
<dbReference type="InterPro" id="IPR011761">
    <property type="entry name" value="ATP-grasp"/>
</dbReference>
<dbReference type="InterPro" id="IPR000182">
    <property type="entry name" value="GNAT_dom"/>
</dbReference>
<dbReference type="SUPFAM" id="SSF52210">
    <property type="entry name" value="Succinyl-CoA synthetase domains"/>
    <property type="match status" value="2"/>
</dbReference>
<dbReference type="SUPFAM" id="SSF51735">
    <property type="entry name" value="NAD(P)-binding Rossmann-fold domains"/>
    <property type="match status" value="1"/>
</dbReference>
<evidence type="ECO:0000259" key="3">
    <source>
        <dbReference type="PROSITE" id="PS51186"/>
    </source>
</evidence>
<dbReference type="SMART" id="SM00881">
    <property type="entry name" value="CoA_binding"/>
    <property type="match status" value="1"/>
</dbReference>
<dbReference type="PROSITE" id="PS50975">
    <property type="entry name" value="ATP_GRASP"/>
    <property type="match status" value="1"/>
</dbReference>
<dbReference type="PROSITE" id="PS51186">
    <property type="entry name" value="GNAT"/>
    <property type="match status" value="1"/>
</dbReference>
<dbReference type="InterPro" id="IPR032875">
    <property type="entry name" value="Succ_CoA_lig_flav_dom"/>
</dbReference>
<evidence type="ECO:0000313" key="5">
    <source>
        <dbReference type="Proteomes" id="UP000320806"/>
    </source>
</evidence>
<gene>
    <name evidence="4" type="ORF">FB459_1729</name>
</gene>
<dbReference type="InterPro" id="IPR013815">
    <property type="entry name" value="ATP_grasp_subdomain_1"/>
</dbReference>
<dbReference type="PANTHER" id="PTHR42793">
    <property type="entry name" value="COA BINDING DOMAIN CONTAINING PROTEIN"/>
    <property type="match status" value="1"/>
</dbReference>
<sequence>MLGRMSENPAPYPAGWEADVVLRDGSVAQIRPIRPDDVAALQDFHRKQSPESIYLRFFAPMKELSDKDAKRFANVDHVERVALVLEGNEELIGIGRYDRLGGPTGTSAEVAFNVSDHFQGRGIGSVLLEHMAAIAREAGVEEFTADVLPQNRKMMGVFIDAGFGVKHHFDDGVISLAFPIEPTDASEAVRIAREQRAEAASIRALLNPRSVVVIGVSRNRESTGRDLYEHLRTGGFAGDLYAVNRTAHAEVEGDLYTCLADVPGDIDLAVIAVPASEVPGVVRECAQHGVRGVLVVSSGFAEAGEAGEQLQQELLRTARNHGMRVVGPNSFGLINTADDVQLNASLAPELPAAGDLGLFSQSGALAIAGLESAARRGLGISTFVSAGNRADVSGNDLMQFWLDDEQTRAVGMYLESMGNPRKFNRIARRLSKAKPVIVVKSGVSEYGVPPGHRVRPTRIRPEAFRAMLRQAGVIRVENVHQMFDIAQLVVHQEIPKGERVAVVGNSSALGALAADACVSWRLQVTHGPVSLDPEATAQEFADAVRAAFEDPHVDSVVTAFLPPRQSAGLDIAEALGEVAGRYEKPCVTTFLGIRGVSEVLAGQPREDGRREVVPSYAMPEDAIRALAAATRYGQWLDRQSDDLVLPEGIDQDKAAAIIATVLESDPDGRELTALETRELLAAYGITVWPSTAVTSVQEAVAAADEIGYPVVLKSTSPIVRIQPVSSVRADLGSADAVAEAYRALDDRLAPIGANTFVVQRMAEPGIPCVVMSEEDELFGPVVRFSLAGVPTEVMNDFGYRIPPFSSNDIDDLIDSVRAAPILDGFGHRVPIDRDALRDVIARVSVLANTNPQIYELNLNPVNTHRWGAEVLGASIVVAPPVGRSDSGRRAMSGW</sequence>
<dbReference type="Gene3D" id="3.40.50.261">
    <property type="entry name" value="Succinyl-CoA synthetase domains"/>
    <property type="match status" value="2"/>
</dbReference>
<dbReference type="SUPFAM" id="SSF55729">
    <property type="entry name" value="Acyl-CoA N-acyltransferases (Nat)"/>
    <property type="match status" value="1"/>
</dbReference>
<dbReference type="SUPFAM" id="SSF56059">
    <property type="entry name" value="Glutathione synthetase ATP-binding domain-like"/>
    <property type="match status" value="1"/>
</dbReference>
<dbReference type="InterPro" id="IPR036291">
    <property type="entry name" value="NAD(P)-bd_dom_sf"/>
</dbReference>
<dbReference type="GO" id="GO:0005524">
    <property type="term" value="F:ATP binding"/>
    <property type="evidence" value="ECO:0007669"/>
    <property type="project" value="UniProtKB-UniRule"/>
</dbReference>
<dbReference type="Proteomes" id="UP000320806">
    <property type="component" value="Unassembled WGS sequence"/>
</dbReference>
<protein>
    <submittedName>
        <fullName evidence="4">Acyl-CoA synthetase (NDP forming)</fullName>
    </submittedName>
</protein>
<feature type="domain" description="ATP-grasp" evidence="2">
    <location>
        <begin position="677"/>
        <end position="713"/>
    </location>
</feature>
<name>A0A542EG08_9MICO</name>
<evidence type="ECO:0000313" key="4">
    <source>
        <dbReference type="EMBL" id="TQJ14281.1"/>
    </source>
</evidence>
<dbReference type="InterPro" id="IPR016102">
    <property type="entry name" value="Succinyl-CoA_synth-like"/>
</dbReference>
<organism evidence="4 5">
    <name type="scientific">Yimella lutea</name>
    <dbReference type="NCBI Taxonomy" id="587872"/>
    <lineage>
        <taxon>Bacteria</taxon>
        <taxon>Bacillati</taxon>
        <taxon>Actinomycetota</taxon>
        <taxon>Actinomycetes</taxon>
        <taxon>Micrococcales</taxon>
        <taxon>Dermacoccaceae</taxon>
        <taxon>Yimella</taxon>
    </lineage>
</organism>
<dbReference type="Gene3D" id="3.40.50.720">
    <property type="entry name" value="NAD(P)-binding Rossmann-like Domain"/>
    <property type="match status" value="1"/>
</dbReference>
<dbReference type="Gene3D" id="3.40.630.30">
    <property type="match status" value="1"/>
</dbReference>
<dbReference type="Pfam" id="PF13380">
    <property type="entry name" value="CoA_binding_2"/>
    <property type="match status" value="1"/>
</dbReference>
<comment type="caution">
    <text evidence="4">The sequence shown here is derived from an EMBL/GenBank/DDBJ whole genome shotgun (WGS) entry which is preliminary data.</text>
</comment>
<keyword evidence="1" id="KW-0067">ATP-binding</keyword>
<dbReference type="Pfam" id="PF13549">
    <property type="entry name" value="ATP-grasp_5"/>
    <property type="match status" value="1"/>
</dbReference>
<dbReference type="InterPro" id="IPR003781">
    <property type="entry name" value="CoA-bd"/>
</dbReference>